<sequence length="135" mass="15114">MENKFNEATPQRPEGDRPLDATMVIMDLPSFMEQIKQESSWKDGDRNSITIFKTDGMRIVMIALHEGAELKTHSAAGIISVQVLEGQMRFTTEQQTTELNKGQMLALHEGIAHSVLANMETVFLLTLAIKKQKAN</sequence>
<keyword evidence="1" id="KW-0223">Dioxygenase</keyword>
<dbReference type="Gene3D" id="2.60.120.10">
    <property type="entry name" value="Jelly Rolls"/>
    <property type="match status" value="1"/>
</dbReference>
<dbReference type="GO" id="GO:0051213">
    <property type="term" value="F:dioxygenase activity"/>
    <property type="evidence" value="ECO:0007669"/>
    <property type="project" value="UniProtKB-KW"/>
</dbReference>
<accession>A0A318UBB6</accession>
<evidence type="ECO:0000313" key="1">
    <source>
        <dbReference type="EMBL" id="PYF70626.1"/>
    </source>
</evidence>
<name>A0A318UBB6_9SPHI</name>
<protein>
    <submittedName>
        <fullName evidence="1">Quercetin dioxygenase-like cupin family protein</fullName>
    </submittedName>
</protein>
<dbReference type="InterPro" id="IPR011051">
    <property type="entry name" value="RmlC_Cupin_sf"/>
</dbReference>
<dbReference type="PANTHER" id="PTHR37694:SF1">
    <property type="entry name" value="SLR8022 PROTEIN"/>
    <property type="match status" value="1"/>
</dbReference>
<evidence type="ECO:0000313" key="2">
    <source>
        <dbReference type="Proteomes" id="UP000248198"/>
    </source>
</evidence>
<organism evidence="1 2">
    <name type="scientific">Pedobacter nutrimenti</name>
    <dbReference type="NCBI Taxonomy" id="1241337"/>
    <lineage>
        <taxon>Bacteria</taxon>
        <taxon>Pseudomonadati</taxon>
        <taxon>Bacteroidota</taxon>
        <taxon>Sphingobacteriia</taxon>
        <taxon>Sphingobacteriales</taxon>
        <taxon>Sphingobacteriaceae</taxon>
        <taxon>Pedobacter</taxon>
    </lineage>
</organism>
<dbReference type="PANTHER" id="PTHR37694">
    <property type="entry name" value="SLR8022 PROTEIN"/>
    <property type="match status" value="1"/>
</dbReference>
<keyword evidence="2" id="KW-1185">Reference proteome</keyword>
<gene>
    <name evidence="1" type="ORF">B0O44_10852</name>
</gene>
<dbReference type="CDD" id="cd02230">
    <property type="entry name" value="cupin_HP0902-like"/>
    <property type="match status" value="1"/>
</dbReference>
<dbReference type="Proteomes" id="UP000248198">
    <property type="component" value="Unassembled WGS sequence"/>
</dbReference>
<dbReference type="InterPro" id="IPR014710">
    <property type="entry name" value="RmlC-like_jellyroll"/>
</dbReference>
<dbReference type="SUPFAM" id="SSF51182">
    <property type="entry name" value="RmlC-like cupins"/>
    <property type="match status" value="1"/>
</dbReference>
<dbReference type="AlphaFoldDB" id="A0A318UBB6"/>
<reference evidence="1 2" key="1">
    <citation type="submission" date="2018-06" db="EMBL/GenBank/DDBJ databases">
        <title>Genomic Encyclopedia of Archaeal and Bacterial Type Strains, Phase II (KMG-II): from individual species to whole genera.</title>
        <authorList>
            <person name="Goeker M."/>
        </authorList>
    </citation>
    <scope>NUCLEOTIDE SEQUENCE [LARGE SCALE GENOMIC DNA]</scope>
    <source>
        <strain evidence="1 2">DSM 27372</strain>
    </source>
</reference>
<proteinExistence type="predicted"/>
<comment type="caution">
    <text evidence="1">The sequence shown here is derived from an EMBL/GenBank/DDBJ whole genome shotgun (WGS) entry which is preliminary data.</text>
</comment>
<dbReference type="RefSeq" id="WP_110834079.1">
    <property type="nucleotide sequence ID" value="NZ_QKLU01000008.1"/>
</dbReference>
<keyword evidence="1" id="KW-0560">Oxidoreductase</keyword>
<dbReference type="OrthoDB" id="8418771at2"/>
<dbReference type="EMBL" id="QKLU01000008">
    <property type="protein sequence ID" value="PYF70626.1"/>
    <property type="molecule type" value="Genomic_DNA"/>
</dbReference>